<evidence type="ECO:0000313" key="2">
    <source>
        <dbReference type="Proteomes" id="UP001057877"/>
    </source>
</evidence>
<gene>
    <name evidence="1" type="ORF">L1F29_24005</name>
</gene>
<keyword evidence="2" id="KW-1185">Reference proteome</keyword>
<name>A0ABY5S4S0_9BACL</name>
<proteinExistence type="predicted"/>
<dbReference type="Proteomes" id="UP001057877">
    <property type="component" value="Chromosome"/>
</dbReference>
<organism evidence="1 2">
    <name type="scientific">Paenibacillus spongiae</name>
    <dbReference type="NCBI Taxonomy" id="2909671"/>
    <lineage>
        <taxon>Bacteria</taxon>
        <taxon>Bacillati</taxon>
        <taxon>Bacillota</taxon>
        <taxon>Bacilli</taxon>
        <taxon>Bacillales</taxon>
        <taxon>Paenibacillaceae</taxon>
        <taxon>Paenibacillus</taxon>
    </lineage>
</organism>
<protein>
    <submittedName>
        <fullName evidence="1">Uncharacterized protein</fullName>
    </submittedName>
</protein>
<accession>A0ABY5S4S0</accession>
<dbReference type="EMBL" id="CP091430">
    <property type="protein sequence ID" value="UVI28493.1"/>
    <property type="molecule type" value="Genomic_DNA"/>
</dbReference>
<sequence length="84" mass="9462">MSQPPILVLRRIQLVDERIASGCRTAGSAWPIRLLGQNRLASGQYMDGEVAVVMHHYSKYDLLVYKKSFVDIPAAHSHIGFEDH</sequence>
<evidence type="ECO:0000313" key="1">
    <source>
        <dbReference type="EMBL" id="UVI28493.1"/>
    </source>
</evidence>
<dbReference type="RefSeq" id="WP_258384581.1">
    <property type="nucleotide sequence ID" value="NZ_CP091430.1"/>
</dbReference>
<reference evidence="1" key="1">
    <citation type="submission" date="2022-01" db="EMBL/GenBank/DDBJ databases">
        <title>Paenibacillus spongiae sp. nov., isolated from marine sponge.</title>
        <authorList>
            <person name="Li Z."/>
            <person name="Zhang M."/>
        </authorList>
    </citation>
    <scope>NUCLEOTIDE SEQUENCE</scope>
    <source>
        <strain evidence="1">PHS-Z3</strain>
    </source>
</reference>